<feature type="domain" description="F-box associated beta-propeller type 1" evidence="1">
    <location>
        <begin position="58"/>
        <end position="135"/>
    </location>
</feature>
<dbReference type="Proteomes" id="UP000634136">
    <property type="component" value="Unassembled WGS sequence"/>
</dbReference>
<name>A0A834T3Y6_9FABA</name>
<accession>A0A834T3Y6</accession>
<dbReference type="AlphaFoldDB" id="A0A834T3Y6"/>
<dbReference type="SUPFAM" id="SSF117281">
    <property type="entry name" value="Kelch motif"/>
    <property type="match status" value="1"/>
</dbReference>
<dbReference type="InterPro" id="IPR015915">
    <property type="entry name" value="Kelch-typ_b-propeller"/>
</dbReference>
<dbReference type="InterPro" id="IPR006527">
    <property type="entry name" value="F-box-assoc_dom_typ1"/>
</dbReference>
<sequence>MSSADIVMILPLLSLSNCSNGFFLSFLRLGSSEDISHIQSCKVLSSFGLNSIIGHECILRLWKDDASGILSSMSIYDIVTRLWSPVQQAICDVSLIYYCCVHINGVIYWIADNEDSEVVFYSRAILAYNITLMTWRSFDLIFTTVGEQFRLLDIDGMLVVLTWHSTVEDIKDCIIRVNCFVTNGSM</sequence>
<organism evidence="2 3">
    <name type="scientific">Senna tora</name>
    <dbReference type="NCBI Taxonomy" id="362788"/>
    <lineage>
        <taxon>Eukaryota</taxon>
        <taxon>Viridiplantae</taxon>
        <taxon>Streptophyta</taxon>
        <taxon>Embryophyta</taxon>
        <taxon>Tracheophyta</taxon>
        <taxon>Spermatophyta</taxon>
        <taxon>Magnoliopsida</taxon>
        <taxon>eudicotyledons</taxon>
        <taxon>Gunneridae</taxon>
        <taxon>Pentapetalae</taxon>
        <taxon>rosids</taxon>
        <taxon>fabids</taxon>
        <taxon>Fabales</taxon>
        <taxon>Fabaceae</taxon>
        <taxon>Caesalpinioideae</taxon>
        <taxon>Cassia clade</taxon>
        <taxon>Senna</taxon>
    </lineage>
</organism>
<dbReference type="EMBL" id="JAAIUW010000009">
    <property type="protein sequence ID" value="KAF7814722.1"/>
    <property type="molecule type" value="Genomic_DNA"/>
</dbReference>
<gene>
    <name evidence="2" type="ORF">G2W53_028691</name>
</gene>
<reference evidence="2" key="1">
    <citation type="submission" date="2020-09" db="EMBL/GenBank/DDBJ databases">
        <title>Genome-Enabled Discovery of Anthraquinone Biosynthesis in Senna tora.</title>
        <authorList>
            <person name="Kang S.-H."/>
            <person name="Pandey R.P."/>
            <person name="Lee C.-M."/>
            <person name="Sim J.-S."/>
            <person name="Jeong J.-T."/>
            <person name="Choi B.-S."/>
            <person name="Jung M."/>
            <person name="Ginzburg D."/>
            <person name="Zhao K."/>
            <person name="Won S.Y."/>
            <person name="Oh T.-J."/>
            <person name="Yu Y."/>
            <person name="Kim N.-H."/>
            <person name="Lee O.R."/>
            <person name="Lee T.-H."/>
            <person name="Bashyal P."/>
            <person name="Kim T.-S."/>
            <person name="Lee W.-H."/>
            <person name="Kawkins C."/>
            <person name="Kim C.-K."/>
            <person name="Kim J.S."/>
            <person name="Ahn B.O."/>
            <person name="Rhee S.Y."/>
            <person name="Sohng J.K."/>
        </authorList>
    </citation>
    <scope>NUCLEOTIDE SEQUENCE</scope>
    <source>
        <tissue evidence="2">Leaf</tissue>
    </source>
</reference>
<evidence type="ECO:0000313" key="2">
    <source>
        <dbReference type="EMBL" id="KAF7814722.1"/>
    </source>
</evidence>
<protein>
    <recommendedName>
        <fullName evidence="1">F-box associated beta-propeller type 1 domain-containing protein</fullName>
    </recommendedName>
</protein>
<dbReference type="Pfam" id="PF07734">
    <property type="entry name" value="FBA_1"/>
    <property type="match status" value="1"/>
</dbReference>
<comment type="caution">
    <text evidence="2">The sequence shown here is derived from an EMBL/GenBank/DDBJ whole genome shotgun (WGS) entry which is preliminary data.</text>
</comment>
<evidence type="ECO:0000259" key="1">
    <source>
        <dbReference type="Pfam" id="PF07734"/>
    </source>
</evidence>
<evidence type="ECO:0000313" key="3">
    <source>
        <dbReference type="Proteomes" id="UP000634136"/>
    </source>
</evidence>
<proteinExistence type="predicted"/>
<keyword evidence="3" id="KW-1185">Reference proteome</keyword>